<feature type="compositionally biased region" description="Basic residues" evidence="1">
    <location>
        <begin position="18"/>
        <end position="36"/>
    </location>
</feature>
<feature type="region of interest" description="Disordered" evidence="1">
    <location>
        <begin position="18"/>
        <end position="41"/>
    </location>
</feature>
<gene>
    <name evidence="2" type="ORF">E2C01_003666</name>
</gene>
<accession>A0A5B7CQS0</accession>
<organism evidence="2 3">
    <name type="scientific">Portunus trituberculatus</name>
    <name type="common">Swimming crab</name>
    <name type="synonym">Neptunus trituberculatus</name>
    <dbReference type="NCBI Taxonomy" id="210409"/>
    <lineage>
        <taxon>Eukaryota</taxon>
        <taxon>Metazoa</taxon>
        <taxon>Ecdysozoa</taxon>
        <taxon>Arthropoda</taxon>
        <taxon>Crustacea</taxon>
        <taxon>Multicrustacea</taxon>
        <taxon>Malacostraca</taxon>
        <taxon>Eumalacostraca</taxon>
        <taxon>Eucarida</taxon>
        <taxon>Decapoda</taxon>
        <taxon>Pleocyemata</taxon>
        <taxon>Brachyura</taxon>
        <taxon>Eubrachyura</taxon>
        <taxon>Portunoidea</taxon>
        <taxon>Portunidae</taxon>
        <taxon>Portuninae</taxon>
        <taxon>Portunus</taxon>
    </lineage>
</organism>
<keyword evidence="3" id="KW-1185">Reference proteome</keyword>
<proteinExistence type="predicted"/>
<sequence>MHHEEEFLHIMILATRHPTPRRLHPTGTPRKSRVTQRRSPLTGVDRIEAGRLSYPISLPPCPRPLILLSPPPHLPHSTLPPLPAVQVECVSASHYSEVDAITVAAHVTFHFSAHVAPPH</sequence>
<dbReference type="AlphaFoldDB" id="A0A5B7CQS0"/>
<reference evidence="2 3" key="1">
    <citation type="submission" date="2019-05" db="EMBL/GenBank/DDBJ databases">
        <title>Another draft genome of Portunus trituberculatus and its Hox gene families provides insights of decapod evolution.</title>
        <authorList>
            <person name="Jeong J.-H."/>
            <person name="Song I."/>
            <person name="Kim S."/>
            <person name="Choi T."/>
            <person name="Kim D."/>
            <person name="Ryu S."/>
            <person name="Kim W."/>
        </authorList>
    </citation>
    <scope>NUCLEOTIDE SEQUENCE [LARGE SCALE GENOMIC DNA]</scope>
    <source>
        <tissue evidence="2">Muscle</tissue>
    </source>
</reference>
<comment type="caution">
    <text evidence="2">The sequence shown here is derived from an EMBL/GenBank/DDBJ whole genome shotgun (WGS) entry which is preliminary data.</text>
</comment>
<evidence type="ECO:0000313" key="2">
    <source>
        <dbReference type="EMBL" id="MPC11014.1"/>
    </source>
</evidence>
<evidence type="ECO:0000313" key="3">
    <source>
        <dbReference type="Proteomes" id="UP000324222"/>
    </source>
</evidence>
<name>A0A5B7CQS0_PORTR</name>
<dbReference type="EMBL" id="VSRR010000141">
    <property type="protein sequence ID" value="MPC11014.1"/>
    <property type="molecule type" value="Genomic_DNA"/>
</dbReference>
<evidence type="ECO:0000256" key="1">
    <source>
        <dbReference type="SAM" id="MobiDB-lite"/>
    </source>
</evidence>
<dbReference type="Proteomes" id="UP000324222">
    <property type="component" value="Unassembled WGS sequence"/>
</dbReference>
<protein>
    <submittedName>
        <fullName evidence="2">Uncharacterized protein</fullName>
    </submittedName>
</protein>